<sequence>MHILWPAPKIGEGRVRVRGANLGKVFGGKPVPFRDQSLGSHGDQAVEETAVHRIRRRMNPNAPFGSDAWMAVTARLLGLDASLRPIGFPQKLVER</sequence>
<dbReference type="AlphaFoldDB" id="A0A330L050"/>
<dbReference type="InParanoid" id="A0A330L050"/>
<protein>
    <submittedName>
        <fullName evidence="1">Uncharacterized protein</fullName>
    </submittedName>
</protein>
<evidence type="ECO:0000313" key="2">
    <source>
        <dbReference type="Proteomes" id="UP000248168"/>
    </source>
</evidence>
<reference evidence="2" key="1">
    <citation type="submission" date="2018-04" db="EMBL/GenBank/DDBJ databases">
        <authorList>
            <person name="Lucker S."/>
            <person name="Sakoula D."/>
        </authorList>
    </citation>
    <scope>NUCLEOTIDE SEQUENCE [LARGE SCALE GENOMIC DNA]</scope>
</reference>
<organism evidence="1 2">
    <name type="scientific">Nitrospira lenta</name>
    <dbReference type="NCBI Taxonomy" id="1436998"/>
    <lineage>
        <taxon>Bacteria</taxon>
        <taxon>Pseudomonadati</taxon>
        <taxon>Nitrospirota</taxon>
        <taxon>Nitrospiria</taxon>
        <taxon>Nitrospirales</taxon>
        <taxon>Nitrospiraceae</taxon>
        <taxon>Nitrospira</taxon>
    </lineage>
</organism>
<dbReference type="Proteomes" id="UP000248168">
    <property type="component" value="Unassembled WGS sequence"/>
</dbReference>
<accession>A0A330L050</accession>
<name>A0A330L050_9BACT</name>
<dbReference type="EMBL" id="OUNR01000001">
    <property type="protein sequence ID" value="SPP63024.1"/>
    <property type="molecule type" value="Genomic_DNA"/>
</dbReference>
<evidence type="ECO:0000313" key="1">
    <source>
        <dbReference type="EMBL" id="SPP63024.1"/>
    </source>
</evidence>
<keyword evidence="2" id="KW-1185">Reference proteome</keyword>
<proteinExistence type="predicted"/>
<gene>
    <name evidence="1" type="ORF">NITLEN_10110</name>
</gene>